<protein>
    <submittedName>
        <fullName evidence="1">IPIL1 protein</fullName>
    </submittedName>
</protein>
<organism evidence="1 2">
    <name type="scientific">Arenaria interpres</name>
    <name type="common">Ruddy turnstone</name>
    <name type="synonym">Tringa interpres</name>
    <dbReference type="NCBI Taxonomy" id="54971"/>
    <lineage>
        <taxon>Eukaryota</taxon>
        <taxon>Metazoa</taxon>
        <taxon>Chordata</taxon>
        <taxon>Craniata</taxon>
        <taxon>Vertebrata</taxon>
        <taxon>Euteleostomi</taxon>
        <taxon>Archelosauria</taxon>
        <taxon>Archosauria</taxon>
        <taxon>Dinosauria</taxon>
        <taxon>Saurischia</taxon>
        <taxon>Theropoda</taxon>
        <taxon>Coelurosauria</taxon>
        <taxon>Aves</taxon>
        <taxon>Neognathae</taxon>
        <taxon>Neoaves</taxon>
        <taxon>Charadriiformes</taxon>
        <taxon>Scolopacidae</taxon>
        <taxon>Arenaria</taxon>
    </lineage>
</organism>
<dbReference type="AlphaFoldDB" id="A0A7L0I664"/>
<evidence type="ECO:0000313" key="2">
    <source>
        <dbReference type="Proteomes" id="UP000541811"/>
    </source>
</evidence>
<comment type="caution">
    <text evidence="1">The sequence shown here is derived from an EMBL/GenBank/DDBJ whole genome shotgun (WGS) entry which is preliminary data.</text>
</comment>
<gene>
    <name evidence="1" type="primary">Itpripl1_5</name>
    <name evidence="1" type="ORF">AREINT_R15221</name>
</gene>
<dbReference type="Proteomes" id="UP000541811">
    <property type="component" value="Unassembled WGS sequence"/>
</dbReference>
<feature type="non-terminal residue" evidence="1">
    <location>
        <position position="158"/>
    </location>
</feature>
<dbReference type="EMBL" id="VXAK01022449">
    <property type="protein sequence ID" value="NXK26759.1"/>
    <property type="molecule type" value="Genomic_DNA"/>
</dbReference>
<reference evidence="1 2" key="1">
    <citation type="submission" date="2019-09" db="EMBL/GenBank/DDBJ databases">
        <title>Bird 10,000 Genomes (B10K) Project - Family phase.</title>
        <authorList>
            <person name="Zhang G."/>
        </authorList>
    </citation>
    <scope>NUCLEOTIDE SEQUENCE [LARGE SCALE GENOMIC DNA]</scope>
    <source>
        <strain evidence="1">B10K-DU-005-73</strain>
        <tissue evidence="1">Liver</tissue>
    </source>
</reference>
<sequence>GWSPCGHDAVYTLLVPLKPPQGHTFQLELGTAQEVPANHRVCVELVCTCTRSPRVKNNMLCIIHQPDETLQIHQASSLLSNLCTACYLDAEKTAHCFQSLVSSAWGKTPSSRRYALRVLPSSRSCKLELTDASGRCLSVEMLFRVQQGDSDIFLSSQA</sequence>
<keyword evidence="2" id="KW-1185">Reference proteome</keyword>
<name>A0A7L0I664_AREIN</name>
<accession>A0A7L0I664</accession>
<proteinExistence type="predicted"/>
<feature type="non-terminal residue" evidence="1">
    <location>
        <position position="1"/>
    </location>
</feature>
<dbReference type="Gene3D" id="3.30.460.90">
    <property type="match status" value="1"/>
</dbReference>
<evidence type="ECO:0000313" key="1">
    <source>
        <dbReference type="EMBL" id="NXK26759.1"/>
    </source>
</evidence>